<sequence>MIHQGTSAPYKALLFDTQSVSKRPLLVPSLAASTNSRRTQMSVSGSLFFQCFSLIIMSQSLLIQYAVFVITMISFLLCRGLPSRVLCLLIAELDMARDEFDSELEKGHLLKRIKKAHKKRYQILERAVAEHAKALESCDDLYKDTKALFRGRSFALYWCLYKVRCFRGQTMTLKRRRDI</sequence>
<organism evidence="2 3">
    <name type="scientific">Armillaria tabescens</name>
    <name type="common">Ringless honey mushroom</name>
    <name type="synonym">Agaricus tabescens</name>
    <dbReference type="NCBI Taxonomy" id="1929756"/>
    <lineage>
        <taxon>Eukaryota</taxon>
        <taxon>Fungi</taxon>
        <taxon>Dikarya</taxon>
        <taxon>Basidiomycota</taxon>
        <taxon>Agaricomycotina</taxon>
        <taxon>Agaricomycetes</taxon>
        <taxon>Agaricomycetidae</taxon>
        <taxon>Agaricales</taxon>
        <taxon>Marasmiineae</taxon>
        <taxon>Physalacriaceae</taxon>
        <taxon>Desarmillaria</taxon>
    </lineage>
</organism>
<reference evidence="2" key="1">
    <citation type="submission" date="2023-06" db="EMBL/GenBank/DDBJ databases">
        <authorList>
            <consortium name="Lawrence Berkeley National Laboratory"/>
            <person name="Ahrendt S."/>
            <person name="Sahu N."/>
            <person name="Indic B."/>
            <person name="Wong-Bajracharya J."/>
            <person name="Merenyi Z."/>
            <person name="Ke H.-M."/>
            <person name="Monk M."/>
            <person name="Kocsube S."/>
            <person name="Drula E."/>
            <person name="Lipzen A."/>
            <person name="Balint B."/>
            <person name="Henrissat B."/>
            <person name="Andreopoulos B."/>
            <person name="Martin F.M."/>
            <person name="Harder C.B."/>
            <person name="Rigling D."/>
            <person name="Ford K.L."/>
            <person name="Foster G.D."/>
            <person name="Pangilinan J."/>
            <person name="Papanicolaou A."/>
            <person name="Barry K."/>
            <person name="LaButti K."/>
            <person name="Viragh M."/>
            <person name="Koriabine M."/>
            <person name="Yan M."/>
            <person name="Riley R."/>
            <person name="Champramary S."/>
            <person name="Plett K.L."/>
            <person name="Tsai I.J."/>
            <person name="Slot J."/>
            <person name="Sipos G."/>
            <person name="Plett J."/>
            <person name="Nagy L.G."/>
            <person name="Grigoriev I.V."/>
        </authorList>
    </citation>
    <scope>NUCLEOTIDE SEQUENCE</scope>
    <source>
        <strain evidence="2">CCBAS 213</strain>
    </source>
</reference>
<keyword evidence="1" id="KW-1133">Transmembrane helix</keyword>
<keyword evidence="3" id="KW-1185">Reference proteome</keyword>
<keyword evidence="1" id="KW-0472">Membrane</keyword>
<dbReference type="RefSeq" id="XP_060325514.1">
    <property type="nucleotide sequence ID" value="XM_060483990.1"/>
</dbReference>
<dbReference type="Proteomes" id="UP001175211">
    <property type="component" value="Unassembled WGS sequence"/>
</dbReference>
<dbReference type="EMBL" id="JAUEPS010000049">
    <property type="protein sequence ID" value="KAK0445610.1"/>
    <property type="molecule type" value="Genomic_DNA"/>
</dbReference>
<gene>
    <name evidence="2" type="ORF">EV420DRAFT_920627</name>
</gene>
<keyword evidence="1" id="KW-0812">Transmembrane</keyword>
<dbReference type="AlphaFoldDB" id="A0AA39MTV0"/>
<comment type="caution">
    <text evidence="2">The sequence shown here is derived from an EMBL/GenBank/DDBJ whole genome shotgun (WGS) entry which is preliminary data.</text>
</comment>
<accession>A0AA39MTV0</accession>
<protein>
    <submittedName>
        <fullName evidence="2">Uncharacterized protein</fullName>
    </submittedName>
</protein>
<name>A0AA39MTV0_ARMTA</name>
<dbReference type="GeneID" id="85367538"/>
<evidence type="ECO:0000313" key="3">
    <source>
        <dbReference type="Proteomes" id="UP001175211"/>
    </source>
</evidence>
<proteinExistence type="predicted"/>
<evidence type="ECO:0000256" key="1">
    <source>
        <dbReference type="SAM" id="Phobius"/>
    </source>
</evidence>
<feature type="transmembrane region" description="Helical" evidence="1">
    <location>
        <begin position="47"/>
        <end position="77"/>
    </location>
</feature>
<evidence type="ECO:0000313" key="2">
    <source>
        <dbReference type="EMBL" id="KAK0445610.1"/>
    </source>
</evidence>